<dbReference type="PANTHER" id="PTHR42883">
    <property type="entry name" value="GLUCOSE-1-PHOSPHATE THYMIDYLTRANSFERASE"/>
    <property type="match status" value="1"/>
</dbReference>
<dbReference type="InterPro" id="IPR029044">
    <property type="entry name" value="Nucleotide-diphossugar_trans"/>
</dbReference>
<dbReference type="Gene3D" id="3.90.550.10">
    <property type="entry name" value="Spore Coat Polysaccharide Biosynthesis Protein SpsA, Chain A"/>
    <property type="match status" value="1"/>
</dbReference>
<dbReference type="PANTHER" id="PTHR42883:SF2">
    <property type="entry name" value="THYMIDYLYLTRANSFERASE"/>
    <property type="match status" value="1"/>
</dbReference>
<dbReference type="InterPro" id="IPR005835">
    <property type="entry name" value="NTP_transferase_dom"/>
</dbReference>
<protein>
    <submittedName>
        <fullName evidence="2">DgyrCDS9738</fullName>
    </submittedName>
</protein>
<evidence type="ECO:0000259" key="1">
    <source>
        <dbReference type="Pfam" id="PF00483"/>
    </source>
</evidence>
<evidence type="ECO:0000313" key="3">
    <source>
        <dbReference type="Proteomes" id="UP000549394"/>
    </source>
</evidence>
<gene>
    <name evidence="2" type="ORF">DGYR_LOCUS9191</name>
</gene>
<keyword evidence="3" id="KW-1185">Reference proteome</keyword>
<dbReference type="SUPFAM" id="SSF53448">
    <property type="entry name" value="Nucleotide-diphospho-sugar transferases"/>
    <property type="match status" value="1"/>
</dbReference>
<proteinExistence type="predicted"/>
<dbReference type="OrthoDB" id="6339427at2759"/>
<sequence length="230" mass="26183">MNVIILAAGYGTRLQNDIINDKTGKYSNLLDVPKPLLPIKNDQPLLSLWMEIINEVDIINKVYIVINRKYEDQFRLWAKDHPNIILVVENSCSNEDRSGAVKCIQLALDSMEELTDVNVLAGDTLFMKDFSLSKAICLFKNISGNKDISLISYYNCSDNDVSKRGILEVDDSGHVLQFLEKPKPSVTTSRKACPCFYLLHRNHTKLIQKFLHEKRVRAVFCSFLEESTAI</sequence>
<organism evidence="2 3">
    <name type="scientific">Dimorphilus gyrociliatus</name>
    <dbReference type="NCBI Taxonomy" id="2664684"/>
    <lineage>
        <taxon>Eukaryota</taxon>
        <taxon>Metazoa</taxon>
        <taxon>Spiralia</taxon>
        <taxon>Lophotrochozoa</taxon>
        <taxon>Annelida</taxon>
        <taxon>Polychaeta</taxon>
        <taxon>Polychaeta incertae sedis</taxon>
        <taxon>Dinophilidae</taxon>
        <taxon>Dimorphilus</taxon>
    </lineage>
</organism>
<evidence type="ECO:0000313" key="2">
    <source>
        <dbReference type="EMBL" id="CAD5121205.1"/>
    </source>
</evidence>
<comment type="caution">
    <text evidence="2">The sequence shown here is derived from an EMBL/GenBank/DDBJ whole genome shotgun (WGS) entry which is preliminary data.</text>
</comment>
<accession>A0A7I8VXW5</accession>
<reference evidence="2 3" key="1">
    <citation type="submission" date="2020-08" db="EMBL/GenBank/DDBJ databases">
        <authorList>
            <person name="Hejnol A."/>
        </authorList>
    </citation>
    <scope>NUCLEOTIDE SEQUENCE [LARGE SCALE GENOMIC DNA]</scope>
</reference>
<name>A0A7I8VXW5_9ANNE</name>
<dbReference type="Proteomes" id="UP000549394">
    <property type="component" value="Unassembled WGS sequence"/>
</dbReference>
<dbReference type="AlphaFoldDB" id="A0A7I8VXW5"/>
<dbReference type="Pfam" id="PF00483">
    <property type="entry name" value="NTP_transferase"/>
    <property type="match status" value="1"/>
</dbReference>
<feature type="domain" description="Nucleotidyl transferase" evidence="1">
    <location>
        <begin position="3"/>
        <end position="207"/>
    </location>
</feature>
<dbReference type="EMBL" id="CAJFCJ010000014">
    <property type="protein sequence ID" value="CAD5121205.1"/>
    <property type="molecule type" value="Genomic_DNA"/>
</dbReference>